<gene>
    <name evidence="3" type="ORF">HY834_01780</name>
</gene>
<organism evidence="3 4">
    <name type="scientific">Devosia nanyangense</name>
    <dbReference type="NCBI Taxonomy" id="1228055"/>
    <lineage>
        <taxon>Bacteria</taxon>
        <taxon>Pseudomonadati</taxon>
        <taxon>Pseudomonadota</taxon>
        <taxon>Alphaproteobacteria</taxon>
        <taxon>Hyphomicrobiales</taxon>
        <taxon>Devosiaceae</taxon>
        <taxon>Devosia</taxon>
    </lineage>
</organism>
<feature type="domain" description="WYL" evidence="2">
    <location>
        <begin position="139"/>
        <end position="203"/>
    </location>
</feature>
<feature type="domain" description="Helix-turn-helix type 11" evidence="1">
    <location>
        <begin position="6"/>
        <end position="60"/>
    </location>
</feature>
<evidence type="ECO:0000259" key="1">
    <source>
        <dbReference type="Pfam" id="PF08279"/>
    </source>
</evidence>
<dbReference type="PROSITE" id="PS52050">
    <property type="entry name" value="WYL"/>
    <property type="match status" value="1"/>
</dbReference>
<dbReference type="Pfam" id="PF13280">
    <property type="entry name" value="WYL"/>
    <property type="match status" value="1"/>
</dbReference>
<evidence type="ECO:0000313" key="4">
    <source>
        <dbReference type="Proteomes" id="UP000782610"/>
    </source>
</evidence>
<name>A0A933NWY5_9HYPH</name>
<dbReference type="PANTHER" id="PTHR34580:SF3">
    <property type="entry name" value="PROTEIN PAFB"/>
    <property type="match status" value="1"/>
</dbReference>
<dbReference type="PANTHER" id="PTHR34580">
    <property type="match status" value="1"/>
</dbReference>
<dbReference type="EMBL" id="JACRAF010000005">
    <property type="protein sequence ID" value="MBI4920451.1"/>
    <property type="molecule type" value="Genomic_DNA"/>
</dbReference>
<dbReference type="Proteomes" id="UP000782610">
    <property type="component" value="Unassembled WGS sequence"/>
</dbReference>
<dbReference type="InterPro" id="IPR036388">
    <property type="entry name" value="WH-like_DNA-bd_sf"/>
</dbReference>
<accession>A0A933NWY5</accession>
<comment type="caution">
    <text evidence="3">The sequence shown here is derived from an EMBL/GenBank/DDBJ whole genome shotgun (WGS) entry which is preliminary data.</text>
</comment>
<protein>
    <submittedName>
        <fullName evidence="3">WYL domain-containing protein</fullName>
    </submittedName>
</protein>
<dbReference type="InterPro" id="IPR051534">
    <property type="entry name" value="CBASS_pafABC_assoc_protein"/>
</dbReference>
<dbReference type="AlphaFoldDB" id="A0A933NWY5"/>
<proteinExistence type="predicted"/>
<sequence>MSKAARLFSLVNLLRGRRSAVTASDLAASLGVTERTIYRDIAGLAAAGIAVDGERGVGFRLPRSSHLPPLMFEPDEAEAIAVGLRLVRALTDPQLAEAAAAAERRMRAVLPEAAKRRLETLPYRVPVLEKTRALRERHALLRGAAAAKLKIRLDYTDGAGAASERTIWPLALIGMGEHWIVLAWCEVRSAYRNFRIDRMHRVELLPDQFQTTDTISIGHYFATVLGIDDADR</sequence>
<dbReference type="Gene3D" id="1.10.10.10">
    <property type="entry name" value="Winged helix-like DNA-binding domain superfamily/Winged helix DNA-binding domain"/>
    <property type="match status" value="1"/>
</dbReference>
<dbReference type="InterPro" id="IPR036390">
    <property type="entry name" value="WH_DNA-bd_sf"/>
</dbReference>
<evidence type="ECO:0000259" key="2">
    <source>
        <dbReference type="Pfam" id="PF13280"/>
    </source>
</evidence>
<dbReference type="SUPFAM" id="SSF46785">
    <property type="entry name" value="Winged helix' DNA-binding domain"/>
    <property type="match status" value="1"/>
</dbReference>
<dbReference type="InterPro" id="IPR013196">
    <property type="entry name" value="HTH_11"/>
</dbReference>
<dbReference type="InterPro" id="IPR026881">
    <property type="entry name" value="WYL_dom"/>
</dbReference>
<dbReference type="Pfam" id="PF08279">
    <property type="entry name" value="HTH_11"/>
    <property type="match status" value="1"/>
</dbReference>
<reference evidence="3" key="1">
    <citation type="submission" date="2020-07" db="EMBL/GenBank/DDBJ databases">
        <title>Huge and variable diversity of episymbiotic CPR bacteria and DPANN archaea in groundwater ecosystems.</title>
        <authorList>
            <person name="He C.Y."/>
            <person name="Keren R."/>
            <person name="Whittaker M."/>
            <person name="Farag I.F."/>
            <person name="Doudna J."/>
            <person name="Cate J.H.D."/>
            <person name="Banfield J.F."/>
        </authorList>
    </citation>
    <scope>NUCLEOTIDE SEQUENCE</scope>
    <source>
        <strain evidence="3">NC_groundwater_1586_Pr3_B-0.1um_66_15</strain>
    </source>
</reference>
<evidence type="ECO:0000313" key="3">
    <source>
        <dbReference type="EMBL" id="MBI4920451.1"/>
    </source>
</evidence>